<keyword evidence="2" id="KW-0040">ANK repeat</keyword>
<gene>
    <name evidence="3" type="ORF">TKK_009041</name>
</gene>
<comment type="caution">
    <text evidence="3">The sequence shown here is derived from an EMBL/GenBank/DDBJ whole genome shotgun (WGS) entry which is preliminary data.</text>
</comment>
<evidence type="ECO:0000256" key="1">
    <source>
        <dbReference type="ARBA" id="ARBA00022737"/>
    </source>
</evidence>
<reference evidence="3 4" key="1">
    <citation type="journal article" date="2024" name="bioRxiv">
        <title>A reference genome for Trichogramma kaykai: A tiny desert-dwelling parasitoid wasp with competing sex-ratio distorters.</title>
        <authorList>
            <person name="Culotta J."/>
            <person name="Lindsey A.R."/>
        </authorList>
    </citation>
    <scope>NUCLEOTIDE SEQUENCE [LARGE SCALE GENOMIC DNA]</scope>
    <source>
        <strain evidence="3 4">KSX58</strain>
    </source>
</reference>
<dbReference type="AlphaFoldDB" id="A0ABD2WVP1"/>
<dbReference type="PANTHER" id="PTHR24198">
    <property type="entry name" value="ANKYRIN REPEAT AND PROTEIN KINASE DOMAIN-CONTAINING PROTEIN"/>
    <property type="match status" value="1"/>
</dbReference>
<proteinExistence type="predicted"/>
<evidence type="ECO:0000256" key="2">
    <source>
        <dbReference type="ARBA" id="ARBA00023043"/>
    </source>
</evidence>
<keyword evidence="4" id="KW-1185">Reference proteome</keyword>
<dbReference type="Pfam" id="PF12796">
    <property type="entry name" value="Ank_2"/>
    <property type="match status" value="1"/>
</dbReference>
<evidence type="ECO:0000313" key="3">
    <source>
        <dbReference type="EMBL" id="KAL3397000.1"/>
    </source>
</evidence>
<name>A0ABD2WVP1_9HYME</name>
<dbReference type="SUPFAM" id="SSF48403">
    <property type="entry name" value="Ankyrin repeat"/>
    <property type="match status" value="1"/>
</dbReference>
<dbReference type="PANTHER" id="PTHR24198:SF165">
    <property type="entry name" value="ANKYRIN REPEAT-CONTAINING PROTEIN-RELATED"/>
    <property type="match status" value="1"/>
</dbReference>
<protein>
    <submittedName>
        <fullName evidence="3">Uncharacterized protein</fullName>
    </submittedName>
</protein>
<organism evidence="3 4">
    <name type="scientific">Trichogramma kaykai</name>
    <dbReference type="NCBI Taxonomy" id="54128"/>
    <lineage>
        <taxon>Eukaryota</taxon>
        <taxon>Metazoa</taxon>
        <taxon>Ecdysozoa</taxon>
        <taxon>Arthropoda</taxon>
        <taxon>Hexapoda</taxon>
        <taxon>Insecta</taxon>
        <taxon>Pterygota</taxon>
        <taxon>Neoptera</taxon>
        <taxon>Endopterygota</taxon>
        <taxon>Hymenoptera</taxon>
        <taxon>Apocrita</taxon>
        <taxon>Proctotrupomorpha</taxon>
        <taxon>Chalcidoidea</taxon>
        <taxon>Trichogrammatidae</taxon>
        <taxon>Trichogramma</taxon>
    </lineage>
</organism>
<accession>A0ABD2WVP1</accession>
<dbReference type="InterPro" id="IPR036770">
    <property type="entry name" value="Ankyrin_rpt-contain_sf"/>
</dbReference>
<keyword evidence="1" id="KW-0677">Repeat</keyword>
<dbReference type="InterPro" id="IPR002110">
    <property type="entry name" value="Ankyrin_rpt"/>
</dbReference>
<evidence type="ECO:0000313" key="4">
    <source>
        <dbReference type="Proteomes" id="UP001627154"/>
    </source>
</evidence>
<dbReference type="Gene3D" id="1.25.40.20">
    <property type="entry name" value="Ankyrin repeat-containing domain"/>
    <property type="match status" value="1"/>
</dbReference>
<dbReference type="EMBL" id="JBJJXI010000067">
    <property type="protein sequence ID" value="KAL3397000.1"/>
    <property type="molecule type" value="Genomic_DNA"/>
</dbReference>
<dbReference type="Proteomes" id="UP001627154">
    <property type="component" value="Unassembled WGS sequence"/>
</dbReference>
<sequence length="277" mass="31856">MLLRVGADPNLPNKSGLTPLHIVYRTNLHNDLAQLFFQIIDDLRRTVRIDAVDERDKTPLHYAPDCGHGYWRSLLIRGADPNLADDEGSTPLHLISQLKKGDDSMKLFFETVDEVGRATVQVDAVDMLGRTPLQLAEANFSPNQVGLILDRGADLSNLVFPSESSIEARFKWPYVSKVEFLLDKLNLSSGCVDQPNIRKRTNWWWFTKSNKAKACIAHLREKILRRFFQRWTVNPFWELIRHRLPILCCDMIIEELTNQDLYNICLAADRQNDGKDK</sequence>